<protein>
    <recommendedName>
        <fullName evidence="2">DNA damage-binding protein 1</fullName>
    </recommendedName>
</protein>
<feature type="domain" description="RSE1/DDB1/CPSF1 C-terminal" evidence="4">
    <location>
        <begin position="556"/>
        <end position="629"/>
    </location>
</feature>
<dbReference type="InterPro" id="IPR004871">
    <property type="entry name" value="RSE1/DDB1/CPSF1_C"/>
</dbReference>
<feature type="region of interest" description="Disordered" evidence="3">
    <location>
        <begin position="240"/>
        <end position="267"/>
    </location>
</feature>
<dbReference type="GO" id="GO:0003676">
    <property type="term" value="F:nucleic acid binding"/>
    <property type="evidence" value="ECO:0007669"/>
    <property type="project" value="InterPro"/>
</dbReference>
<dbReference type="AlphaFoldDB" id="A0A9W8CWV9"/>
<gene>
    <name evidence="6" type="primary">DDB1</name>
    <name evidence="6" type="ORF">LPJ61_004828</name>
</gene>
<dbReference type="InterPro" id="IPR015943">
    <property type="entry name" value="WD40/YVTN_repeat-like_dom_sf"/>
</dbReference>
<reference evidence="6" key="1">
    <citation type="submission" date="2022-07" db="EMBL/GenBank/DDBJ databases">
        <title>Phylogenomic reconstructions and comparative analyses of Kickxellomycotina fungi.</title>
        <authorList>
            <person name="Reynolds N.K."/>
            <person name="Stajich J.E."/>
            <person name="Barry K."/>
            <person name="Grigoriev I.V."/>
            <person name="Crous P."/>
            <person name="Smith M.E."/>
        </authorList>
    </citation>
    <scope>NUCLEOTIDE SEQUENCE</scope>
    <source>
        <strain evidence="6">BCRC 34381</strain>
    </source>
</reference>
<keyword evidence="7" id="KW-1185">Reference proteome</keyword>
<feature type="compositionally biased region" description="Low complexity" evidence="3">
    <location>
        <begin position="256"/>
        <end position="267"/>
    </location>
</feature>
<evidence type="ECO:0000313" key="7">
    <source>
        <dbReference type="Proteomes" id="UP001143981"/>
    </source>
</evidence>
<name>A0A9W8CWV9_9FUNG</name>
<accession>A0A9W8CWV9</accession>
<feature type="domain" description="RSE1/DDB1/CPSF1 second beta-propeller" evidence="5">
    <location>
        <begin position="21"/>
        <end position="344"/>
    </location>
</feature>
<dbReference type="Pfam" id="PF03178">
    <property type="entry name" value="CPSF_A"/>
    <property type="match status" value="2"/>
</dbReference>
<feature type="region of interest" description="Disordered" evidence="3">
    <location>
        <begin position="696"/>
        <end position="718"/>
    </location>
</feature>
<dbReference type="EMBL" id="JANBOI010001270">
    <property type="protein sequence ID" value="KAJ1726992.1"/>
    <property type="molecule type" value="Genomic_DNA"/>
</dbReference>
<proteinExistence type="inferred from homology"/>
<sequence length="1003" mass="105934">MCTTPGLRVVRNGIGIARSLSLKIPGLLGLWSMTVAQTIAANGAGGAAMDVDSADARRVLLVLGLTDRTILLGWSEPAGDEVGVGEVRPPGWRLDEQTLAAGATRGGQFAIQVTPAAVVLLDAAGWETVSQWAPSDIGGASIGVASIAGDQVAVVVDGATVVYLELRQGALVRVSHRQLDNAVSCIDVHSWLGDAGPAAHVAVGLWGANDVCLLTLPELLPNAGRLSVGMPQGTLPQEHAMEAAPASGEAGDSAQRSSSSDMGSPPRSVLMCTLGGTSYLLVGLGDGRLHQFALHVEPAGAIVREHKCITLGTGPLVLTPFDNSGAPSVFAAGDHSAVLFADRHRAGAGAEAAINDHRRVSKLIYANVDVRGIQRMAPIVSTGFPSALCLAVDDQLWVGSADPVQQLHVRNCALPQWAVPHRIAYSQTMAVYGVATIHALDRGGALSSAAGDVGAWERLALMETNEQQARLIGDVRAQVVLTPPVEAGRFSVMAGQGMGVLASVLLRPFEMPESLCVAQLECLVRPQTDATAAADLAAGAGNGNAAWDTDVRSALGDVFLLGTSIVLPGEDDAKRGRIIAARWDGALEQMQIVGSLAVMGAVYALAPFRGMLLAAVGNRLLLVGWQRRAVGARAAGPTRRVCDGVVYADDPDYELVAMCSQQTQVTALSLAVAGDYVAVGDIMSSVSQYRYEEYRVPPPRDASAGGQQQQQQHPGLAASQIRRRLVPVARDYSGVWTTAVATVPAPLASNRARLRLEPVEGETGFLARQEGDGSRDLAKAFRDPAQERLVVADSYGNLIRMARADGRAGGDEERLYVEGRWHLGDMVNVIRPGSLVMDIPDPEFPGLFRPQLVYGTLHGAIGVVASVEDGKLGRVLDRLQTNMAHLLPVAGLWDYGQWRGYSSDQRSTGAFGFLDGDLIEQFLDLSPETQQLVFSGGGALADRELVEAAEHDRKSEYWASHARIEAEGDVAVLAQMAVSDIGRREGLALDYVVRLVESLARLH</sequence>
<dbReference type="InterPro" id="IPR050358">
    <property type="entry name" value="RSE1/DDB1/CFT1"/>
</dbReference>
<dbReference type="SUPFAM" id="SSF50998">
    <property type="entry name" value="Quinoprotein alcohol dehydrogenase-like"/>
    <property type="match status" value="1"/>
</dbReference>
<evidence type="ECO:0000259" key="4">
    <source>
        <dbReference type="Pfam" id="PF03178"/>
    </source>
</evidence>
<evidence type="ECO:0000256" key="3">
    <source>
        <dbReference type="SAM" id="MobiDB-lite"/>
    </source>
</evidence>
<dbReference type="GO" id="GO:0005634">
    <property type="term" value="C:nucleus"/>
    <property type="evidence" value="ECO:0007669"/>
    <property type="project" value="InterPro"/>
</dbReference>
<dbReference type="InterPro" id="IPR058543">
    <property type="entry name" value="Beta-prop_RSE1/DDB1/CPSF1_2nd"/>
</dbReference>
<dbReference type="PANTHER" id="PTHR10644">
    <property type="entry name" value="DNA REPAIR/RNA PROCESSING CPSF FAMILY"/>
    <property type="match status" value="1"/>
</dbReference>
<dbReference type="Proteomes" id="UP001143981">
    <property type="component" value="Unassembled WGS sequence"/>
</dbReference>
<comment type="caution">
    <text evidence="6">The sequence shown here is derived from an EMBL/GenBank/DDBJ whole genome shotgun (WGS) entry which is preliminary data.</text>
</comment>
<dbReference type="OrthoDB" id="433457at2759"/>
<evidence type="ECO:0000256" key="1">
    <source>
        <dbReference type="ARBA" id="ARBA00007453"/>
    </source>
</evidence>
<dbReference type="Gene3D" id="2.130.10.10">
    <property type="entry name" value="YVTN repeat-like/Quinoprotein amine dehydrogenase"/>
    <property type="match status" value="4"/>
</dbReference>
<comment type="similarity">
    <text evidence="1">Belongs to the DDB1 family.</text>
</comment>
<evidence type="ECO:0000313" key="6">
    <source>
        <dbReference type="EMBL" id="KAJ1726992.1"/>
    </source>
</evidence>
<dbReference type="Pfam" id="PF23726">
    <property type="entry name" value="Beta-prop_RSE1_2nd"/>
    <property type="match status" value="1"/>
</dbReference>
<dbReference type="Gene3D" id="1.10.150.910">
    <property type="match status" value="1"/>
</dbReference>
<evidence type="ECO:0000259" key="5">
    <source>
        <dbReference type="Pfam" id="PF23726"/>
    </source>
</evidence>
<feature type="domain" description="RSE1/DDB1/CPSF1 C-terminal" evidence="4">
    <location>
        <begin position="788"/>
        <end position="924"/>
    </location>
</feature>
<organism evidence="6 7">
    <name type="scientific">Coemansia biformis</name>
    <dbReference type="NCBI Taxonomy" id="1286918"/>
    <lineage>
        <taxon>Eukaryota</taxon>
        <taxon>Fungi</taxon>
        <taxon>Fungi incertae sedis</taxon>
        <taxon>Zoopagomycota</taxon>
        <taxon>Kickxellomycotina</taxon>
        <taxon>Kickxellomycetes</taxon>
        <taxon>Kickxellales</taxon>
        <taxon>Kickxellaceae</taxon>
        <taxon>Coemansia</taxon>
    </lineage>
</organism>
<dbReference type="InterPro" id="IPR011047">
    <property type="entry name" value="Quinoprotein_ADH-like_sf"/>
</dbReference>
<evidence type="ECO:0000256" key="2">
    <source>
        <dbReference type="ARBA" id="ARBA00014577"/>
    </source>
</evidence>